<dbReference type="EMBL" id="MRZV01001447">
    <property type="protein sequence ID" value="PIK37802.1"/>
    <property type="molecule type" value="Genomic_DNA"/>
</dbReference>
<dbReference type="PANTHER" id="PTHR23356:SF16">
    <property type="entry name" value="DPY30 DOMAIN CONTAINING 2"/>
    <property type="match status" value="1"/>
</dbReference>
<dbReference type="InterPro" id="IPR049630">
    <property type="entry name" value="DYDC-like_DD"/>
</dbReference>
<evidence type="ECO:0000313" key="4">
    <source>
        <dbReference type="Proteomes" id="UP000230750"/>
    </source>
</evidence>
<dbReference type="STRING" id="307972.A0A2G8JPV2"/>
<protein>
    <submittedName>
        <fullName evidence="3">Putative DPY30 domain-containing protein 1-like isoform X5</fullName>
    </submittedName>
</protein>
<dbReference type="GO" id="GO:0048188">
    <property type="term" value="C:Set1C/COMPASS complex"/>
    <property type="evidence" value="ECO:0007669"/>
    <property type="project" value="InterPro"/>
</dbReference>
<dbReference type="InterPro" id="IPR007858">
    <property type="entry name" value="Dpy-30_motif"/>
</dbReference>
<proteinExistence type="inferred from homology"/>
<dbReference type="PANTHER" id="PTHR23356">
    <property type="entry name" value="DPY30-RELATED"/>
    <property type="match status" value="1"/>
</dbReference>
<dbReference type="AlphaFoldDB" id="A0A2G8JPV2"/>
<accession>A0A2G8JPV2</accession>
<gene>
    <name evidence="3" type="ORF">BSL78_25369</name>
</gene>
<dbReference type="InterPro" id="IPR037856">
    <property type="entry name" value="Sdc1/DPY30"/>
</dbReference>
<dbReference type="Pfam" id="PF05186">
    <property type="entry name" value="Dpy-30"/>
    <property type="match status" value="1"/>
</dbReference>
<evidence type="ECO:0000256" key="2">
    <source>
        <dbReference type="SAM" id="MobiDB-lite"/>
    </source>
</evidence>
<keyword evidence="4" id="KW-1185">Reference proteome</keyword>
<organism evidence="3 4">
    <name type="scientific">Stichopus japonicus</name>
    <name type="common">Sea cucumber</name>
    <dbReference type="NCBI Taxonomy" id="307972"/>
    <lineage>
        <taxon>Eukaryota</taxon>
        <taxon>Metazoa</taxon>
        <taxon>Echinodermata</taxon>
        <taxon>Eleutherozoa</taxon>
        <taxon>Echinozoa</taxon>
        <taxon>Holothuroidea</taxon>
        <taxon>Aspidochirotacea</taxon>
        <taxon>Aspidochirotida</taxon>
        <taxon>Stichopodidae</taxon>
        <taxon>Apostichopus</taxon>
    </lineage>
</organism>
<dbReference type="Proteomes" id="UP000230750">
    <property type="component" value="Unassembled WGS sequence"/>
</dbReference>
<sequence>MRVECTGSRIERNRLTIQFHPDDKNGKFCRWYGHRVFENTPGDCLSSALAEVIEKRPADPIEYIAQWLYKFKENEAYYKMESDFAAQLIKEQEESEKEKEVQEKMRQEAEKIAQLEAEQKKALEPEPQPEESILAPVSSKDRSNLPGAPNLETVPEGEEVPEEEAQGNKEEGNVVAEQPEVCEHN</sequence>
<feature type="compositionally biased region" description="Basic and acidic residues" evidence="2">
    <location>
        <begin position="115"/>
        <end position="124"/>
    </location>
</feature>
<comment type="caution">
    <text evidence="3">The sequence shown here is derived from an EMBL/GenBank/DDBJ whole genome shotgun (WGS) entry which is preliminary data.</text>
</comment>
<reference evidence="3 4" key="1">
    <citation type="journal article" date="2017" name="PLoS Biol.">
        <title>The sea cucumber genome provides insights into morphological evolution and visceral regeneration.</title>
        <authorList>
            <person name="Zhang X."/>
            <person name="Sun L."/>
            <person name="Yuan J."/>
            <person name="Sun Y."/>
            <person name="Gao Y."/>
            <person name="Zhang L."/>
            <person name="Li S."/>
            <person name="Dai H."/>
            <person name="Hamel J.F."/>
            <person name="Liu C."/>
            <person name="Yu Y."/>
            <person name="Liu S."/>
            <person name="Lin W."/>
            <person name="Guo K."/>
            <person name="Jin S."/>
            <person name="Xu P."/>
            <person name="Storey K.B."/>
            <person name="Huan P."/>
            <person name="Zhang T."/>
            <person name="Zhou Y."/>
            <person name="Zhang J."/>
            <person name="Lin C."/>
            <person name="Li X."/>
            <person name="Xing L."/>
            <person name="Huo D."/>
            <person name="Sun M."/>
            <person name="Wang L."/>
            <person name="Mercier A."/>
            <person name="Li F."/>
            <person name="Yang H."/>
            <person name="Xiang J."/>
        </authorList>
    </citation>
    <scope>NUCLEOTIDE SEQUENCE [LARGE SCALE GENOMIC DNA]</scope>
    <source>
        <strain evidence="3">Shaxun</strain>
        <tissue evidence="3">Muscle</tissue>
    </source>
</reference>
<feature type="compositionally biased region" description="Acidic residues" evidence="2">
    <location>
        <begin position="155"/>
        <end position="165"/>
    </location>
</feature>
<feature type="region of interest" description="Disordered" evidence="2">
    <location>
        <begin position="115"/>
        <end position="185"/>
    </location>
</feature>
<dbReference type="OrthoDB" id="432281at2759"/>
<evidence type="ECO:0000256" key="1">
    <source>
        <dbReference type="ARBA" id="ARBA00010849"/>
    </source>
</evidence>
<dbReference type="Gene3D" id="1.20.890.10">
    <property type="entry name" value="cAMP-dependent protein kinase regulatory subunit, dimerization-anchoring domain"/>
    <property type="match status" value="1"/>
</dbReference>
<evidence type="ECO:0000313" key="3">
    <source>
        <dbReference type="EMBL" id="PIK37802.1"/>
    </source>
</evidence>
<dbReference type="CDD" id="cd22966">
    <property type="entry name" value="DD_DYDC-like"/>
    <property type="match status" value="1"/>
</dbReference>
<comment type="similarity">
    <text evidence="1">Belongs to the dpy-30 family.</text>
</comment>
<name>A0A2G8JPV2_STIJA</name>